<sequence length="113" mass="12734">PSTSLVLVDEANNAPKREQLCLLLRFCGKGIIQERAQGCFHMENLNAESVSKMIIEKLQHLKLDINYIFAQCYDGASVLSGHLKDIQARIQERITHAIYGKCCPHRLNLVIAD</sequence>
<dbReference type="OrthoDB" id="10062065at2759"/>
<dbReference type="Proteomes" id="UP000765507">
    <property type="component" value="Unassembled WGS sequence"/>
</dbReference>
<proteinExistence type="predicted"/>
<protein>
    <submittedName>
        <fullName evidence="1">Zinc finger MYM-type containing 1</fullName>
    </submittedName>
</protein>
<keyword evidence="2" id="KW-1185">Reference proteome</keyword>
<organism evidence="1 2">
    <name type="scientific">Chelydra serpentina</name>
    <name type="common">Snapping turtle</name>
    <name type="synonym">Testudo serpentina</name>
    <dbReference type="NCBI Taxonomy" id="8475"/>
    <lineage>
        <taxon>Eukaryota</taxon>
        <taxon>Metazoa</taxon>
        <taxon>Chordata</taxon>
        <taxon>Craniata</taxon>
        <taxon>Vertebrata</taxon>
        <taxon>Euteleostomi</taxon>
        <taxon>Archelosauria</taxon>
        <taxon>Testudinata</taxon>
        <taxon>Testudines</taxon>
        <taxon>Cryptodira</taxon>
        <taxon>Durocryptodira</taxon>
        <taxon>Americhelydia</taxon>
        <taxon>Chelydroidea</taxon>
        <taxon>Chelydridae</taxon>
        <taxon>Chelydra</taxon>
    </lineage>
</organism>
<dbReference type="PANTHER" id="PTHR45749:SF37">
    <property type="entry name" value="OS05G0311600 PROTEIN"/>
    <property type="match status" value="1"/>
</dbReference>
<dbReference type="PANTHER" id="PTHR45749">
    <property type="match status" value="1"/>
</dbReference>
<name>A0A8T1T4X5_CHESE</name>
<feature type="non-terminal residue" evidence="1">
    <location>
        <position position="1"/>
    </location>
</feature>
<feature type="non-terminal residue" evidence="1">
    <location>
        <position position="113"/>
    </location>
</feature>
<accession>A0A8T1T4X5</accession>
<comment type="caution">
    <text evidence="1">The sequence shown here is derived from an EMBL/GenBank/DDBJ whole genome shotgun (WGS) entry which is preliminary data.</text>
</comment>
<evidence type="ECO:0000313" key="2">
    <source>
        <dbReference type="Proteomes" id="UP000765507"/>
    </source>
</evidence>
<dbReference type="EMBL" id="JAHGAV010000039">
    <property type="protein sequence ID" value="KAG6935835.1"/>
    <property type="molecule type" value="Genomic_DNA"/>
</dbReference>
<evidence type="ECO:0000313" key="1">
    <source>
        <dbReference type="EMBL" id="KAG6935835.1"/>
    </source>
</evidence>
<dbReference type="AlphaFoldDB" id="A0A8T1T4X5"/>
<gene>
    <name evidence="1" type="ORF">G0U57_013862</name>
</gene>
<reference evidence="1 2" key="1">
    <citation type="journal article" date="2020" name="G3 (Bethesda)">
        <title>Draft Genome of the Common Snapping Turtle, Chelydra serpentina, a Model for Phenotypic Plasticity in Reptiles.</title>
        <authorList>
            <person name="Das D."/>
            <person name="Singh S.K."/>
            <person name="Bierstedt J."/>
            <person name="Erickson A."/>
            <person name="Galli G.L.J."/>
            <person name="Crossley D.A. 2nd"/>
            <person name="Rhen T."/>
        </authorList>
    </citation>
    <scope>NUCLEOTIDE SEQUENCE [LARGE SCALE GENOMIC DNA]</scope>
    <source>
        <strain evidence="1">KW</strain>
    </source>
</reference>